<feature type="domain" description="Formyl transferase N-terminal" evidence="7">
    <location>
        <begin position="1"/>
        <end position="179"/>
    </location>
</feature>
<dbReference type="SUPFAM" id="SSF50486">
    <property type="entry name" value="FMT C-terminal domain-like"/>
    <property type="match status" value="1"/>
</dbReference>
<evidence type="ECO:0000256" key="3">
    <source>
        <dbReference type="ARBA" id="ARBA00022679"/>
    </source>
</evidence>
<dbReference type="HAMAP" id="MF_00182">
    <property type="entry name" value="Formyl_trans"/>
    <property type="match status" value="1"/>
</dbReference>
<keyword evidence="10" id="KW-1185">Reference proteome</keyword>
<accession>A0ABV6YJE3</accession>
<evidence type="ECO:0000313" key="10">
    <source>
        <dbReference type="Proteomes" id="UP001593833"/>
    </source>
</evidence>
<dbReference type="EC" id="2.1.2.9" evidence="2 5"/>
<evidence type="ECO:0000256" key="6">
    <source>
        <dbReference type="SAM" id="MobiDB-lite"/>
    </source>
</evidence>
<dbReference type="InterPro" id="IPR001555">
    <property type="entry name" value="GART_AS"/>
</dbReference>
<dbReference type="Gene3D" id="3.40.50.12230">
    <property type="match status" value="1"/>
</dbReference>
<organism evidence="9 10">
    <name type="scientific">Eiseniibacteriota bacterium</name>
    <dbReference type="NCBI Taxonomy" id="2212470"/>
    <lineage>
        <taxon>Bacteria</taxon>
        <taxon>Candidatus Eiseniibacteriota</taxon>
    </lineage>
</organism>
<dbReference type="CDD" id="cd08646">
    <property type="entry name" value="FMT_core_Met-tRNA-FMT_N"/>
    <property type="match status" value="1"/>
</dbReference>
<keyword evidence="4 5" id="KW-0648">Protein biosynthesis</keyword>
<dbReference type="NCBIfam" id="TIGR00460">
    <property type="entry name" value="fmt"/>
    <property type="match status" value="1"/>
</dbReference>
<dbReference type="InterPro" id="IPR005794">
    <property type="entry name" value="Fmt"/>
</dbReference>
<dbReference type="InterPro" id="IPR002376">
    <property type="entry name" value="Formyl_transf_N"/>
</dbReference>
<name>A0ABV6YJE3_UNCEI</name>
<evidence type="ECO:0000259" key="8">
    <source>
        <dbReference type="Pfam" id="PF02911"/>
    </source>
</evidence>
<proteinExistence type="inferred from homology"/>
<evidence type="ECO:0000256" key="5">
    <source>
        <dbReference type="HAMAP-Rule" id="MF_00182"/>
    </source>
</evidence>
<dbReference type="Pfam" id="PF00551">
    <property type="entry name" value="Formyl_trans_N"/>
    <property type="match status" value="1"/>
</dbReference>
<dbReference type="InterPro" id="IPR011034">
    <property type="entry name" value="Formyl_transferase-like_C_sf"/>
</dbReference>
<protein>
    <recommendedName>
        <fullName evidence="2 5">Methionyl-tRNA formyltransferase</fullName>
        <ecNumber evidence="2 5">2.1.2.9</ecNumber>
    </recommendedName>
</protein>
<dbReference type="CDD" id="cd08704">
    <property type="entry name" value="Met_tRNA_FMT_C"/>
    <property type="match status" value="1"/>
</dbReference>
<gene>
    <name evidence="5 9" type="primary">fmt</name>
    <name evidence="9" type="ORF">ACFL6M_02530</name>
</gene>
<dbReference type="PANTHER" id="PTHR11138:SF5">
    <property type="entry name" value="METHIONYL-TRNA FORMYLTRANSFERASE, MITOCHONDRIAL"/>
    <property type="match status" value="1"/>
</dbReference>
<dbReference type="PROSITE" id="PS00373">
    <property type="entry name" value="GART"/>
    <property type="match status" value="1"/>
</dbReference>
<evidence type="ECO:0000256" key="4">
    <source>
        <dbReference type="ARBA" id="ARBA00022917"/>
    </source>
</evidence>
<dbReference type="InterPro" id="IPR041711">
    <property type="entry name" value="Met-tRNA-FMT_N"/>
</dbReference>
<comment type="similarity">
    <text evidence="1 5">Belongs to the Fmt family.</text>
</comment>
<feature type="binding site" evidence="5">
    <location>
        <begin position="109"/>
        <end position="112"/>
    </location>
    <ligand>
        <name>(6S)-5,6,7,8-tetrahydrofolate</name>
        <dbReference type="ChEBI" id="CHEBI:57453"/>
    </ligand>
</feature>
<comment type="catalytic activity">
    <reaction evidence="5">
        <text>L-methionyl-tRNA(fMet) + (6R)-10-formyltetrahydrofolate = N-formyl-L-methionyl-tRNA(fMet) + (6S)-5,6,7,8-tetrahydrofolate + H(+)</text>
        <dbReference type="Rhea" id="RHEA:24380"/>
        <dbReference type="Rhea" id="RHEA-COMP:9952"/>
        <dbReference type="Rhea" id="RHEA-COMP:9953"/>
        <dbReference type="ChEBI" id="CHEBI:15378"/>
        <dbReference type="ChEBI" id="CHEBI:57453"/>
        <dbReference type="ChEBI" id="CHEBI:78530"/>
        <dbReference type="ChEBI" id="CHEBI:78844"/>
        <dbReference type="ChEBI" id="CHEBI:195366"/>
        <dbReference type="EC" id="2.1.2.9"/>
    </reaction>
</comment>
<feature type="region of interest" description="Disordered" evidence="6">
    <location>
        <begin position="35"/>
        <end position="56"/>
    </location>
</feature>
<evidence type="ECO:0000259" key="7">
    <source>
        <dbReference type="Pfam" id="PF00551"/>
    </source>
</evidence>
<evidence type="ECO:0000256" key="1">
    <source>
        <dbReference type="ARBA" id="ARBA00010699"/>
    </source>
</evidence>
<evidence type="ECO:0000313" key="9">
    <source>
        <dbReference type="EMBL" id="MFC1572453.1"/>
    </source>
</evidence>
<dbReference type="InterPro" id="IPR005793">
    <property type="entry name" value="Formyl_trans_C"/>
</dbReference>
<sequence>MKIVFMGTPAFAVPALKRLITGGLKPAVVYTQPPRRSGRGMRLHQPPTATAAADPGLPLRQPKILQRRVEMSFLEDLAPDLIVTVAYGKIFRPRLLSLPRLGCINLHPSLLPRYRGLSPIPWAIVRGEAVTGVTIYRMNEGVDAGPILLQQAVEIRPDDTCGTLSVRLASLGAEMLVQIIRSLADGKAKGMPQREELRSFAPRLERRDGLLDWRLPATQIERIVRAFDPWPGTFCFLRNRRVKVLKVKVLDEAAHNVPPGTILHADGKRPPVVAALPGTIALTMVQCENSRPQSGAAFCCGQRIETGQRLLPVPRPARDPGHA</sequence>
<comment type="function">
    <text evidence="5">Attaches a formyl group to the free amino group of methionyl-tRNA(fMet). The formyl group appears to play a dual role in the initiator identity of N-formylmethionyl-tRNA by promoting its recognition by IF2 and preventing the misappropriation of this tRNA by the elongation apparatus.</text>
</comment>
<keyword evidence="3 5" id="KW-0808">Transferase</keyword>
<dbReference type="PANTHER" id="PTHR11138">
    <property type="entry name" value="METHIONYL-TRNA FORMYLTRANSFERASE"/>
    <property type="match status" value="1"/>
</dbReference>
<reference evidence="9 10" key="1">
    <citation type="submission" date="2024-09" db="EMBL/GenBank/DDBJ databases">
        <authorList>
            <person name="D'Angelo T."/>
        </authorList>
    </citation>
    <scope>NUCLEOTIDE SEQUENCE [LARGE SCALE GENOMIC DNA]</scope>
    <source>
        <strain evidence="9">SAG AM-320-E07</strain>
    </source>
</reference>
<dbReference type="Pfam" id="PF02911">
    <property type="entry name" value="Formyl_trans_C"/>
    <property type="match status" value="1"/>
</dbReference>
<dbReference type="Proteomes" id="UP001593833">
    <property type="component" value="Unassembled WGS sequence"/>
</dbReference>
<dbReference type="InterPro" id="IPR036477">
    <property type="entry name" value="Formyl_transf_N_sf"/>
</dbReference>
<dbReference type="EMBL" id="JBHPKH010000017">
    <property type="protein sequence ID" value="MFC1572453.1"/>
    <property type="molecule type" value="Genomic_DNA"/>
</dbReference>
<dbReference type="GO" id="GO:0004479">
    <property type="term" value="F:methionyl-tRNA formyltransferase activity"/>
    <property type="evidence" value="ECO:0007669"/>
    <property type="project" value="UniProtKB-EC"/>
</dbReference>
<evidence type="ECO:0000256" key="2">
    <source>
        <dbReference type="ARBA" id="ARBA00012261"/>
    </source>
</evidence>
<comment type="caution">
    <text evidence="9">The sequence shown here is derived from an EMBL/GenBank/DDBJ whole genome shotgun (WGS) entry which is preliminary data.</text>
</comment>
<dbReference type="InterPro" id="IPR044135">
    <property type="entry name" value="Met-tRNA-FMT_C"/>
</dbReference>
<feature type="domain" description="Formyl transferase C-terminal" evidence="8">
    <location>
        <begin position="204"/>
        <end position="302"/>
    </location>
</feature>
<dbReference type="SUPFAM" id="SSF53328">
    <property type="entry name" value="Formyltransferase"/>
    <property type="match status" value="1"/>
</dbReference>